<dbReference type="EMBL" id="JARBHB010000008">
    <property type="protein sequence ID" value="KAJ8877026.1"/>
    <property type="molecule type" value="Genomic_DNA"/>
</dbReference>
<evidence type="ECO:0000313" key="3">
    <source>
        <dbReference type="Proteomes" id="UP001159363"/>
    </source>
</evidence>
<evidence type="ECO:0000256" key="1">
    <source>
        <dbReference type="SAM" id="MobiDB-lite"/>
    </source>
</evidence>
<dbReference type="Proteomes" id="UP001159363">
    <property type="component" value="Chromosome 7"/>
</dbReference>
<keyword evidence="3" id="KW-1185">Reference proteome</keyword>
<gene>
    <name evidence="2" type="ORF">PR048_021478</name>
</gene>
<name>A0ABQ9GYH8_9NEOP</name>
<feature type="region of interest" description="Disordered" evidence="1">
    <location>
        <begin position="424"/>
        <end position="443"/>
    </location>
</feature>
<comment type="caution">
    <text evidence="2">The sequence shown here is derived from an EMBL/GenBank/DDBJ whole genome shotgun (WGS) entry which is preliminary data.</text>
</comment>
<protein>
    <submittedName>
        <fullName evidence="2">Uncharacterized protein</fullName>
    </submittedName>
</protein>
<sequence length="877" mass="97480">MAEKKTLLGPQKGSLYQKAEVTVNGLYRSSPPVTGRACPWSTRSGCCEEDGGEVRLERRSGRPRGQTLVITRSRWKRKILENPPTSGIVRHDSYLRKSEVNRPGIEPVTKRRRSPCYADLYRARCLIFSSLFTDGSFCNDLRKAGCPPHLRPDHSITSRYTLLKDVHGKIYRQLGATYNLFAVTTTHSKIQASLEAGRGSNSTTPPATQSNGCPRVKQTFEVGSDVVGWIGVVYHSVQFLTLYHILQSLCSVLITAGGGEEKREPELPDLICTVQRYDGNTVRLACRSDEALGVRVSVARIAPSLLDLGCGVSWNAGVPRGNTRQISRLRKLHVTRAGVEPGSLQQEAIDLITVPSPPLPTNTGVKQPLFERAPGAHAKEMASLTNNIYSVSVYFSTLWLDITQATSAIYIEYGAALEWKGGVNGRPPRKHTDQQHHPAQFPHAKIRDQPRRKWNPAPLTFRCLVSTFDAEKLGSHKGENATYIKCAVAAIRKALYCRAMFSSQIFGVPLLRTHASPASFRMPITETVYGIMDSNPAQALYDILSMPLIPNAILLPVSVLACHQGEQGSIPCRVTGYSQVGIVPDNAVGRRVFSGISHFPTLSFQRRSIFASINLIGFQDLAVKNRPNLSILYIQSNNMHGLPSDQARPGDGCLGTPDVTRNLLETCRLTSGSEPTVMRTYCRLQPFGTYPWGVKRKQTALFRSDIRNDSGSPKHWFPYIFKNGDSRIGSAATEYLIIQKRRKQLMLRTTAAHARKMASLASKRLFKEPVSLELFSTLRRRRYAQGSELVCSAFALLRLPMALYKRFVCMKRRRILEAEFSIHISVISFFARAGRERQSARRASGHIVLQCATACRMQNKECVNGGSISFLSARSFL</sequence>
<organism evidence="2 3">
    <name type="scientific">Dryococelus australis</name>
    <dbReference type="NCBI Taxonomy" id="614101"/>
    <lineage>
        <taxon>Eukaryota</taxon>
        <taxon>Metazoa</taxon>
        <taxon>Ecdysozoa</taxon>
        <taxon>Arthropoda</taxon>
        <taxon>Hexapoda</taxon>
        <taxon>Insecta</taxon>
        <taxon>Pterygota</taxon>
        <taxon>Neoptera</taxon>
        <taxon>Polyneoptera</taxon>
        <taxon>Phasmatodea</taxon>
        <taxon>Verophasmatodea</taxon>
        <taxon>Anareolatae</taxon>
        <taxon>Phasmatidae</taxon>
        <taxon>Eurycanthinae</taxon>
        <taxon>Dryococelus</taxon>
    </lineage>
</organism>
<accession>A0ABQ9GYH8</accession>
<reference evidence="2 3" key="1">
    <citation type="submission" date="2023-02" db="EMBL/GenBank/DDBJ databases">
        <title>LHISI_Scaffold_Assembly.</title>
        <authorList>
            <person name="Stuart O.P."/>
            <person name="Cleave R."/>
            <person name="Magrath M.J.L."/>
            <person name="Mikheyev A.S."/>
        </authorList>
    </citation>
    <scope>NUCLEOTIDE SEQUENCE [LARGE SCALE GENOMIC DNA]</scope>
    <source>
        <strain evidence="2">Daus_M_001</strain>
        <tissue evidence="2">Leg muscle</tissue>
    </source>
</reference>
<evidence type="ECO:0000313" key="2">
    <source>
        <dbReference type="EMBL" id="KAJ8877026.1"/>
    </source>
</evidence>
<proteinExistence type="predicted"/>